<dbReference type="PANTHER" id="PTHR38366">
    <property type="entry name" value="NAD-DEPENDENT PROTEIN DEACETYLASE HST1-LIKE PROTEIN"/>
    <property type="match status" value="1"/>
</dbReference>
<dbReference type="PANTHER" id="PTHR38366:SF1">
    <property type="entry name" value="PROTEIN TILLER ANGLE CONTROL 1"/>
    <property type="match status" value="1"/>
</dbReference>
<evidence type="ECO:0000313" key="6">
    <source>
        <dbReference type="Proteomes" id="UP000729402"/>
    </source>
</evidence>
<gene>
    <name evidence="5" type="ORF">GUJ93_ZPchr0009g1506</name>
</gene>
<evidence type="ECO:0000313" key="5">
    <source>
        <dbReference type="EMBL" id="KAG8050485.1"/>
    </source>
</evidence>
<keyword evidence="6" id="KW-1185">Reference proteome</keyword>
<feature type="region of interest" description="Disordered" evidence="4">
    <location>
        <begin position="247"/>
        <end position="270"/>
    </location>
</feature>
<dbReference type="Proteomes" id="UP000729402">
    <property type="component" value="Unassembled WGS sequence"/>
</dbReference>
<reference evidence="5" key="1">
    <citation type="journal article" date="2021" name="bioRxiv">
        <title>Whole Genome Assembly and Annotation of Northern Wild Rice, Zizania palustris L., Supports a Whole Genome Duplication in the Zizania Genus.</title>
        <authorList>
            <person name="Haas M."/>
            <person name="Kono T."/>
            <person name="Macchietto M."/>
            <person name="Millas R."/>
            <person name="McGilp L."/>
            <person name="Shao M."/>
            <person name="Duquette J."/>
            <person name="Hirsch C.N."/>
            <person name="Kimball J."/>
        </authorList>
    </citation>
    <scope>NUCLEOTIDE SEQUENCE</scope>
    <source>
        <tissue evidence="5">Fresh leaf tissue</tissue>
    </source>
</reference>
<evidence type="ECO:0000256" key="1">
    <source>
        <dbReference type="ARBA" id="ARBA00022604"/>
    </source>
</evidence>
<dbReference type="OrthoDB" id="1922866at2759"/>
<name>A0A8J5RW35_ZIZPA</name>
<evidence type="ECO:0000256" key="2">
    <source>
        <dbReference type="ARBA" id="ARBA00025796"/>
    </source>
</evidence>
<sequence length="408" mass="45622">MFKRWCVLGLEAIACSSFPASDFILSGERSSSARRYREKLDELLQRKENRALRFEDQSFGDVSSGDIDEDSERLESVKTAAVSTVSVSFISCALFGVTFCAKPDGTGRHIIAPQIWVLLEGCYSTHGTVKEPRTSFGLNNCTRSAIGTSLDTLYVFNWLNRKKHCNIEYCTINENRAMEEKEDSVRASMNEQDTEALLLRDVLINGILAIGTLGHNVNSLCPESYVEQDESMIVGDEEVEVEKCEEEKSEAKEDMPMPVTARSEPAKMHSSSTKEDIFTCLVKEDVLMRSMQQVEDVAKIQEQPLLMLERVEKVRTTLADLFAAETFSSNDTAEKFRQNIIVVAGATTSEPPTSCTEKMHHKKPTKPASKQLKATTRKLSRVMRKMLGKKIHPEQLNGRSNAEGLVTA</sequence>
<dbReference type="InterPro" id="IPR044989">
    <property type="entry name" value="TAC1"/>
</dbReference>
<comment type="similarity">
    <text evidence="2">Belongs to the TAC family.</text>
</comment>
<accession>A0A8J5RW35</accession>
<dbReference type="EMBL" id="JAAALK010000289">
    <property type="protein sequence ID" value="KAG8050485.1"/>
    <property type="molecule type" value="Genomic_DNA"/>
</dbReference>
<dbReference type="AlphaFoldDB" id="A0A8J5RW35"/>
<dbReference type="GO" id="GO:0001763">
    <property type="term" value="P:morphogenesis of a branching structure"/>
    <property type="evidence" value="ECO:0007669"/>
    <property type="project" value="InterPro"/>
</dbReference>
<keyword evidence="1" id="KW-0341">Growth regulation</keyword>
<evidence type="ECO:0000256" key="4">
    <source>
        <dbReference type="SAM" id="MobiDB-lite"/>
    </source>
</evidence>
<organism evidence="5 6">
    <name type="scientific">Zizania palustris</name>
    <name type="common">Northern wild rice</name>
    <dbReference type="NCBI Taxonomy" id="103762"/>
    <lineage>
        <taxon>Eukaryota</taxon>
        <taxon>Viridiplantae</taxon>
        <taxon>Streptophyta</taxon>
        <taxon>Embryophyta</taxon>
        <taxon>Tracheophyta</taxon>
        <taxon>Spermatophyta</taxon>
        <taxon>Magnoliopsida</taxon>
        <taxon>Liliopsida</taxon>
        <taxon>Poales</taxon>
        <taxon>Poaceae</taxon>
        <taxon>BOP clade</taxon>
        <taxon>Oryzoideae</taxon>
        <taxon>Oryzeae</taxon>
        <taxon>Zizaniinae</taxon>
        <taxon>Zizania</taxon>
    </lineage>
</organism>
<protein>
    <recommendedName>
        <fullName evidence="3">Protein TILLER ANGLE CONTROL 1</fullName>
    </recommendedName>
</protein>
<evidence type="ECO:0000256" key="3">
    <source>
        <dbReference type="ARBA" id="ARBA00026138"/>
    </source>
</evidence>
<feature type="region of interest" description="Disordered" evidence="4">
    <location>
        <begin position="349"/>
        <end position="373"/>
    </location>
</feature>
<proteinExistence type="inferred from homology"/>
<reference evidence="5" key="2">
    <citation type="submission" date="2021-02" db="EMBL/GenBank/DDBJ databases">
        <authorList>
            <person name="Kimball J.A."/>
            <person name="Haas M.W."/>
            <person name="Macchietto M."/>
            <person name="Kono T."/>
            <person name="Duquette J."/>
            <person name="Shao M."/>
        </authorList>
    </citation>
    <scope>NUCLEOTIDE SEQUENCE</scope>
    <source>
        <tissue evidence="5">Fresh leaf tissue</tissue>
    </source>
</reference>
<comment type="caution">
    <text evidence="5">The sequence shown here is derived from an EMBL/GenBank/DDBJ whole genome shotgun (WGS) entry which is preliminary data.</text>
</comment>